<dbReference type="PANTHER" id="PTHR43490">
    <property type="entry name" value="(+)-NEOMENTHOL DEHYDROGENASE"/>
    <property type="match status" value="1"/>
</dbReference>
<dbReference type="InterPro" id="IPR036291">
    <property type="entry name" value="NAD(P)-bd_dom_sf"/>
</dbReference>
<dbReference type="EMBL" id="JACBKZ010000002">
    <property type="protein sequence ID" value="KAF5957026.1"/>
    <property type="molecule type" value="Genomic_DNA"/>
</dbReference>
<comment type="caution">
    <text evidence="4">The sequence shown here is derived from an EMBL/GenBank/DDBJ whole genome shotgun (WGS) entry which is preliminary data.</text>
</comment>
<reference evidence="5" key="1">
    <citation type="journal article" date="2020" name="Nat. Commun.">
        <title>Genome assembly of wild tea tree DASZ reveals pedigree and selection history of tea varieties.</title>
        <authorList>
            <person name="Zhang W."/>
            <person name="Zhang Y."/>
            <person name="Qiu H."/>
            <person name="Guo Y."/>
            <person name="Wan H."/>
            <person name="Zhang X."/>
            <person name="Scossa F."/>
            <person name="Alseekh S."/>
            <person name="Zhang Q."/>
            <person name="Wang P."/>
            <person name="Xu L."/>
            <person name="Schmidt M.H."/>
            <person name="Jia X."/>
            <person name="Li D."/>
            <person name="Zhu A."/>
            <person name="Guo F."/>
            <person name="Chen W."/>
            <person name="Ni D."/>
            <person name="Usadel B."/>
            <person name="Fernie A.R."/>
            <person name="Wen W."/>
        </authorList>
    </citation>
    <scope>NUCLEOTIDE SEQUENCE [LARGE SCALE GENOMIC DNA]</scope>
    <source>
        <strain evidence="5">cv. G240</strain>
    </source>
</reference>
<evidence type="ECO:0000313" key="4">
    <source>
        <dbReference type="EMBL" id="KAF5957026.1"/>
    </source>
</evidence>
<dbReference type="GO" id="GO:0016491">
    <property type="term" value="F:oxidoreductase activity"/>
    <property type="evidence" value="ECO:0007669"/>
    <property type="project" value="UniProtKB-KW"/>
</dbReference>
<gene>
    <name evidence="4" type="ORF">HYC85_004251</name>
</gene>
<keyword evidence="3" id="KW-0560">Oxidoreductase</keyword>
<dbReference type="Proteomes" id="UP000593564">
    <property type="component" value="Unassembled WGS sequence"/>
</dbReference>
<evidence type="ECO:0000256" key="3">
    <source>
        <dbReference type="ARBA" id="ARBA00023002"/>
    </source>
</evidence>
<reference evidence="4 5" key="2">
    <citation type="submission" date="2020-07" db="EMBL/GenBank/DDBJ databases">
        <title>Genome assembly of wild tea tree DASZ reveals pedigree and selection history of tea varieties.</title>
        <authorList>
            <person name="Zhang W."/>
        </authorList>
    </citation>
    <scope>NUCLEOTIDE SEQUENCE [LARGE SCALE GENOMIC DNA]</scope>
    <source>
        <strain evidence="5">cv. G240</strain>
        <tissue evidence="4">Leaf</tissue>
    </source>
</reference>
<dbReference type="PANTHER" id="PTHR43490:SF98">
    <property type="entry name" value="OS02G0640600 PROTEIN"/>
    <property type="match status" value="1"/>
</dbReference>
<comment type="similarity">
    <text evidence="1">Belongs to the short-chain dehydrogenases/reductases (SDR) family.</text>
</comment>
<dbReference type="InterPro" id="IPR002347">
    <property type="entry name" value="SDR_fam"/>
</dbReference>
<evidence type="ECO:0000313" key="5">
    <source>
        <dbReference type="Proteomes" id="UP000593564"/>
    </source>
</evidence>
<accession>A0A7J7HY16</accession>
<organism evidence="4 5">
    <name type="scientific">Camellia sinensis</name>
    <name type="common">Tea plant</name>
    <name type="synonym">Thea sinensis</name>
    <dbReference type="NCBI Taxonomy" id="4442"/>
    <lineage>
        <taxon>Eukaryota</taxon>
        <taxon>Viridiplantae</taxon>
        <taxon>Streptophyta</taxon>
        <taxon>Embryophyta</taxon>
        <taxon>Tracheophyta</taxon>
        <taxon>Spermatophyta</taxon>
        <taxon>Magnoliopsida</taxon>
        <taxon>eudicotyledons</taxon>
        <taxon>Gunneridae</taxon>
        <taxon>Pentapetalae</taxon>
        <taxon>asterids</taxon>
        <taxon>Ericales</taxon>
        <taxon>Theaceae</taxon>
        <taxon>Camellia</taxon>
    </lineage>
</organism>
<evidence type="ECO:0000256" key="2">
    <source>
        <dbReference type="ARBA" id="ARBA00022857"/>
    </source>
</evidence>
<sequence length="129" mass="14017">MVILIARDEKRGTEAVENLKACGLSDIIFHQLDVTDSASIASLADYIKNKFEKLDILVNNTGVSGFIMDAESFTSLKLKSGELSQALIPLFRLSSSARIVNVSSGLGQLKNVTNEWAREVLSDVDGLTE</sequence>
<evidence type="ECO:0000256" key="1">
    <source>
        <dbReference type="ARBA" id="ARBA00006484"/>
    </source>
</evidence>
<dbReference type="Pfam" id="PF00106">
    <property type="entry name" value="adh_short"/>
    <property type="match status" value="1"/>
</dbReference>
<keyword evidence="5" id="KW-1185">Reference proteome</keyword>
<dbReference type="SUPFAM" id="SSF51735">
    <property type="entry name" value="NAD(P)-binding Rossmann-fold domains"/>
    <property type="match status" value="1"/>
</dbReference>
<protein>
    <submittedName>
        <fullName evidence="4">Uncharacterized protein</fullName>
    </submittedName>
</protein>
<dbReference type="Gene3D" id="3.40.50.720">
    <property type="entry name" value="NAD(P)-binding Rossmann-like Domain"/>
    <property type="match status" value="1"/>
</dbReference>
<keyword evidence="2" id="KW-0521">NADP</keyword>
<dbReference type="AlphaFoldDB" id="A0A7J7HY16"/>
<dbReference type="GO" id="GO:0016020">
    <property type="term" value="C:membrane"/>
    <property type="evidence" value="ECO:0007669"/>
    <property type="project" value="TreeGrafter"/>
</dbReference>
<name>A0A7J7HY16_CAMSI</name>
<proteinExistence type="inferred from homology"/>